<dbReference type="Proteomes" id="UP000183287">
    <property type="component" value="Unassembled WGS sequence"/>
</dbReference>
<gene>
    <name evidence="1" type="ORF">SAMN05421863_10787</name>
</gene>
<protein>
    <submittedName>
        <fullName evidence="1">Uncharacterized protein</fullName>
    </submittedName>
</protein>
<dbReference type="AlphaFoldDB" id="A0A1I4V9C7"/>
<evidence type="ECO:0000313" key="1">
    <source>
        <dbReference type="EMBL" id="SFM97816.1"/>
    </source>
</evidence>
<keyword evidence="2" id="KW-1185">Reference proteome</keyword>
<organism evidence="1 2">
    <name type="scientific">Nitrosomonas communis</name>
    <dbReference type="NCBI Taxonomy" id="44574"/>
    <lineage>
        <taxon>Bacteria</taxon>
        <taxon>Pseudomonadati</taxon>
        <taxon>Pseudomonadota</taxon>
        <taxon>Betaproteobacteria</taxon>
        <taxon>Nitrosomonadales</taxon>
        <taxon>Nitrosomonadaceae</taxon>
        <taxon>Nitrosomonas</taxon>
    </lineage>
</organism>
<accession>A0A1I4V9C7</accession>
<proteinExistence type="predicted"/>
<reference evidence="2" key="1">
    <citation type="submission" date="2016-10" db="EMBL/GenBank/DDBJ databases">
        <authorList>
            <person name="Varghese N."/>
            <person name="Submissions S."/>
        </authorList>
    </citation>
    <scope>NUCLEOTIDE SEQUENCE [LARGE SCALE GENOMIC DNA]</scope>
    <source>
        <strain evidence="2">Nm44</strain>
    </source>
</reference>
<dbReference type="EMBL" id="FOUB01000078">
    <property type="protein sequence ID" value="SFM97816.1"/>
    <property type="molecule type" value="Genomic_DNA"/>
</dbReference>
<evidence type="ECO:0000313" key="2">
    <source>
        <dbReference type="Proteomes" id="UP000183287"/>
    </source>
</evidence>
<name>A0A1I4V9C7_9PROT</name>
<sequence length="65" mass="6879">MWLMLHPEMRLALMGITAVDTDAILPDDPASLLPLTVVSQAIGTAMMGRSCHAACNGGQYLFCAS</sequence>